<gene>
    <name evidence="3" type="ORF">HWH42_01305</name>
    <name evidence="5" type="ORF">NCTC12360_01795</name>
    <name evidence="4" type="ORF">QRX88_10020</name>
</gene>
<evidence type="ECO:0000313" key="7">
    <source>
        <dbReference type="Proteomes" id="UP000571857"/>
    </source>
</evidence>
<feature type="domain" description="VOC" evidence="2">
    <location>
        <begin position="4"/>
        <end position="125"/>
    </location>
</feature>
<dbReference type="PROSITE" id="PS51819">
    <property type="entry name" value="VOC"/>
    <property type="match status" value="1"/>
</dbReference>
<reference evidence="5 6" key="1">
    <citation type="submission" date="2018-06" db="EMBL/GenBank/DDBJ databases">
        <authorList>
            <consortium name="Pathogen Informatics"/>
            <person name="Doyle S."/>
        </authorList>
    </citation>
    <scope>NUCLEOTIDE SEQUENCE [LARGE SCALE GENOMIC DNA]</scope>
    <source>
        <strain evidence="5 6">NCTC12360</strain>
    </source>
</reference>
<evidence type="ECO:0000313" key="3">
    <source>
        <dbReference type="EMBL" id="MBA0971241.1"/>
    </source>
</evidence>
<name>A0A1L8U2C7_ENTGA</name>
<proteinExistence type="predicted"/>
<dbReference type="GeneID" id="93225326"/>
<evidence type="ECO:0000256" key="1">
    <source>
        <dbReference type="ARBA" id="ARBA00022723"/>
    </source>
</evidence>
<evidence type="ECO:0000313" key="6">
    <source>
        <dbReference type="Proteomes" id="UP000254807"/>
    </source>
</evidence>
<dbReference type="InterPro" id="IPR037523">
    <property type="entry name" value="VOC_core"/>
</dbReference>
<dbReference type="Gene3D" id="3.10.180.10">
    <property type="entry name" value="2,3-Dihydroxybiphenyl 1,2-Dioxygenase, domain 1"/>
    <property type="match status" value="1"/>
</dbReference>
<protein>
    <submittedName>
        <fullName evidence="5">Glyoxalase</fullName>
    </submittedName>
    <submittedName>
        <fullName evidence="3">VOC family protein</fullName>
    </submittedName>
</protein>
<dbReference type="Proteomes" id="UP001241571">
    <property type="component" value="Unassembled WGS sequence"/>
</dbReference>
<dbReference type="SUPFAM" id="SSF54593">
    <property type="entry name" value="Glyoxalase/Bleomycin resistance protein/Dihydroxybiphenyl dioxygenase"/>
    <property type="match status" value="1"/>
</dbReference>
<dbReference type="EMBL" id="UFYW01000001">
    <property type="protein sequence ID" value="STD83331.1"/>
    <property type="molecule type" value="Genomic_DNA"/>
</dbReference>
<dbReference type="OrthoDB" id="9795618at2"/>
<dbReference type="EMBL" id="JABXJK010000005">
    <property type="protein sequence ID" value="MBA0971241.1"/>
    <property type="molecule type" value="Genomic_DNA"/>
</dbReference>
<dbReference type="InterPro" id="IPR051332">
    <property type="entry name" value="Fosfomycin_Res_Enzymes"/>
</dbReference>
<dbReference type="PANTHER" id="PTHR36113:SF6">
    <property type="entry name" value="FOSFOMYCIN RESISTANCE PROTEIN FOSX"/>
    <property type="match status" value="1"/>
</dbReference>
<sequence length="125" mass="14453">MFSEMHHVAIIASDYQRAKSFYVDKLGFKVIREHHRPEKNDTKIDLAFGSSEIELFIVDQPPKRASYPEATGLRHLAFRVTNIEKVVAELETKGITCEPIRFDSFTNKKMTFFQDPDGLPLELHE</sequence>
<dbReference type="Proteomes" id="UP000254807">
    <property type="component" value="Unassembled WGS sequence"/>
</dbReference>
<evidence type="ECO:0000313" key="5">
    <source>
        <dbReference type="EMBL" id="STD83331.1"/>
    </source>
</evidence>
<dbReference type="InterPro" id="IPR037478">
    <property type="entry name" value="YwkD-like_dom"/>
</dbReference>
<reference evidence="3 7" key="2">
    <citation type="submission" date="2020-06" db="EMBL/GenBank/DDBJ databases">
        <title>Crossreactivity between MHC class I-restricted antigens from cancer cells and an enterococcal bacteriophage.</title>
        <authorList>
            <person name="Fluckiger A."/>
            <person name="Daillere R."/>
            <person name="Sassi M."/>
            <person name="Cattoir V."/>
            <person name="Kroemer G."/>
            <person name="Zitvogel L."/>
        </authorList>
    </citation>
    <scope>NUCLEOTIDE SEQUENCE [LARGE SCALE GENOMIC DNA]</scope>
    <source>
        <strain evidence="3 7">EG4</strain>
    </source>
</reference>
<dbReference type="AlphaFoldDB" id="A0A1L8U2C7"/>
<keyword evidence="6" id="KW-1185">Reference proteome</keyword>
<dbReference type="InterPro" id="IPR004360">
    <property type="entry name" value="Glyas_Fos-R_dOase_dom"/>
</dbReference>
<dbReference type="RefSeq" id="WP_060813623.1">
    <property type="nucleotide sequence ID" value="NZ_BSYC01000002.1"/>
</dbReference>
<evidence type="ECO:0000313" key="8">
    <source>
        <dbReference type="Proteomes" id="UP001241571"/>
    </source>
</evidence>
<accession>A0A1L8U2C7</accession>
<evidence type="ECO:0000259" key="2">
    <source>
        <dbReference type="PROSITE" id="PS51819"/>
    </source>
</evidence>
<dbReference type="Pfam" id="PF00903">
    <property type="entry name" value="Glyoxalase"/>
    <property type="match status" value="1"/>
</dbReference>
<dbReference type="PANTHER" id="PTHR36113">
    <property type="entry name" value="LYASE, PUTATIVE-RELATED-RELATED"/>
    <property type="match status" value="1"/>
</dbReference>
<dbReference type="GO" id="GO:0046872">
    <property type="term" value="F:metal ion binding"/>
    <property type="evidence" value="ECO:0007669"/>
    <property type="project" value="UniProtKB-KW"/>
</dbReference>
<keyword evidence="1" id="KW-0479">Metal-binding</keyword>
<evidence type="ECO:0000313" key="4">
    <source>
        <dbReference type="EMBL" id="MDL4936051.1"/>
    </source>
</evidence>
<organism evidence="5 6">
    <name type="scientific">Enterococcus gallinarum</name>
    <dbReference type="NCBI Taxonomy" id="1353"/>
    <lineage>
        <taxon>Bacteria</taxon>
        <taxon>Bacillati</taxon>
        <taxon>Bacillota</taxon>
        <taxon>Bacilli</taxon>
        <taxon>Lactobacillales</taxon>
        <taxon>Enterococcaceae</taxon>
        <taxon>Enterococcus</taxon>
    </lineage>
</organism>
<dbReference type="EMBL" id="JASUBT010000006">
    <property type="protein sequence ID" value="MDL4936051.1"/>
    <property type="molecule type" value="Genomic_DNA"/>
</dbReference>
<reference evidence="4 8" key="3">
    <citation type="submission" date="2023-06" db="EMBL/GenBank/DDBJ databases">
        <title>Acute promotion of culturable opportunistic pathogens and persistent increase of antibiotic resistance following antibiotic exposure in mouse gut microbiota.</title>
        <authorList>
            <person name="Li L."/>
            <person name="Wang B."/>
            <person name="Sun Y."/>
            <person name="Wang M."/>
            <person name="Xu H."/>
        </authorList>
    </citation>
    <scope>NUCLEOTIDE SEQUENCE [LARGE SCALE GENOMIC DNA]</scope>
    <source>
        <strain evidence="4 8">CRI2_2</strain>
    </source>
</reference>
<dbReference type="Proteomes" id="UP000571857">
    <property type="component" value="Unassembled WGS sequence"/>
</dbReference>
<dbReference type="CDD" id="cd08352">
    <property type="entry name" value="VOC_Bs_YwkD_like"/>
    <property type="match status" value="1"/>
</dbReference>
<dbReference type="InterPro" id="IPR029068">
    <property type="entry name" value="Glyas_Bleomycin-R_OHBP_Dase"/>
</dbReference>